<evidence type="ECO:0000259" key="5">
    <source>
        <dbReference type="Pfam" id="PF11935"/>
    </source>
</evidence>
<feature type="region of interest" description="Disordered" evidence="4">
    <location>
        <begin position="321"/>
        <end position="360"/>
    </location>
</feature>
<comment type="subcellular location">
    <subcellularLocation>
        <location evidence="1">Nucleus</location>
    </subcellularLocation>
</comment>
<dbReference type="GO" id="GO:0006397">
    <property type="term" value="P:mRNA processing"/>
    <property type="evidence" value="ECO:0007669"/>
    <property type="project" value="UniProtKB-KW"/>
</dbReference>
<feature type="compositionally biased region" description="Pro residues" evidence="4">
    <location>
        <begin position="899"/>
        <end position="908"/>
    </location>
</feature>
<keyword evidence="3" id="KW-0539">Nucleus</keyword>
<protein>
    <recommendedName>
        <fullName evidence="9">Symplekin</fullName>
    </recommendedName>
</protein>
<evidence type="ECO:0000256" key="1">
    <source>
        <dbReference type="ARBA" id="ARBA00004123"/>
    </source>
</evidence>
<feature type="domain" description="Symplekin C-terminal" evidence="6">
    <location>
        <begin position="1005"/>
        <end position="1107"/>
    </location>
</feature>
<feature type="domain" description="Symplekin/Pta1 N-terminal" evidence="5">
    <location>
        <begin position="110"/>
        <end position="307"/>
    </location>
</feature>
<keyword evidence="8" id="KW-1185">Reference proteome</keyword>
<dbReference type="InterPro" id="IPR021850">
    <property type="entry name" value="Symplekin/Pta1"/>
</dbReference>
<dbReference type="InterPro" id="IPR022075">
    <property type="entry name" value="Symplekin_C"/>
</dbReference>
<organism evidence="7 8">
    <name type="scientific">Podila minutissima</name>
    <dbReference type="NCBI Taxonomy" id="64525"/>
    <lineage>
        <taxon>Eukaryota</taxon>
        <taxon>Fungi</taxon>
        <taxon>Fungi incertae sedis</taxon>
        <taxon>Mucoromycota</taxon>
        <taxon>Mortierellomycotina</taxon>
        <taxon>Mortierellomycetes</taxon>
        <taxon>Mortierellales</taxon>
        <taxon>Mortierellaceae</taxon>
        <taxon>Podila</taxon>
    </lineage>
</organism>
<dbReference type="Proteomes" id="UP000696485">
    <property type="component" value="Unassembled WGS sequence"/>
</dbReference>
<evidence type="ECO:0000256" key="4">
    <source>
        <dbReference type="SAM" id="MobiDB-lite"/>
    </source>
</evidence>
<dbReference type="GO" id="GO:0005847">
    <property type="term" value="C:mRNA cleavage and polyadenylation specificity factor complex"/>
    <property type="evidence" value="ECO:0007669"/>
    <property type="project" value="TreeGrafter"/>
</dbReference>
<feature type="compositionally biased region" description="Basic and acidic residues" evidence="4">
    <location>
        <begin position="1164"/>
        <end position="1178"/>
    </location>
</feature>
<dbReference type="AlphaFoldDB" id="A0A9P5SJM5"/>
<proteinExistence type="predicted"/>
<dbReference type="Gene3D" id="1.25.10.10">
    <property type="entry name" value="Leucine-rich Repeat Variant"/>
    <property type="match status" value="1"/>
</dbReference>
<comment type="caution">
    <text evidence="7">The sequence shown here is derived from an EMBL/GenBank/DDBJ whole genome shotgun (WGS) entry which is preliminary data.</text>
</comment>
<feature type="region of interest" description="Disordered" evidence="4">
    <location>
        <begin position="892"/>
        <end position="917"/>
    </location>
</feature>
<keyword evidence="2" id="KW-0507">mRNA processing</keyword>
<name>A0A9P5SJM5_9FUNG</name>
<evidence type="ECO:0000256" key="3">
    <source>
        <dbReference type="ARBA" id="ARBA00023242"/>
    </source>
</evidence>
<dbReference type="PANTHER" id="PTHR15245">
    <property type="entry name" value="SYMPLEKIN-RELATED"/>
    <property type="match status" value="1"/>
</dbReference>
<evidence type="ECO:0008006" key="9">
    <source>
        <dbReference type="Google" id="ProtNLM"/>
    </source>
</evidence>
<dbReference type="InterPro" id="IPR032460">
    <property type="entry name" value="Symplekin/Pta1_N"/>
</dbReference>
<dbReference type="PANTHER" id="PTHR15245:SF20">
    <property type="entry name" value="SYMPLEKIN"/>
    <property type="match status" value="1"/>
</dbReference>
<accession>A0A9P5SJM5</accession>
<evidence type="ECO:0000256" key="2">
    <source>
        <dbReference type="ARBA" id="ARBA00022664"/>
    </source>
</evidence>
<evidence type="ECO:0000313" key="7">
    <source>
        <dbReference type="EMBL" id="KAF9331445.1"/>
    </source>
</evidence>
<evidence type="ECO:0000313" key="8">
    <source>
        <dbReference type="Proteomes" id="UP000696485"/>
    </source>
</evidence>
<dbReference type="EMBL" id="JAAAUY010000322">
    <property type="protein sequence ID" value="KAF9331445.1"/>
    <property type="molecule type" value="Genomic_DNA"/>
</dbReference>
<evidence type="ECO:0000259" key="6">
    <source>
        <dbReference type="Pfam" id="PF12295"/>
    </source>
</evidence>
<sequence length="1192" mass="131709">MTSRDIQLALQEQLNNATLATDTEKLVQHLAAFSRDWKLEPSLDQLDSALQLLSETRQGANFEAVALWWLGYIQDIALSGSIPRLSPGLGQALFRSADPLVDLLQSPSTSLVKRTIQVCASIYPVVFKICSQDTPIHFNLWNEYAIKIKQLVLRQFNHGNEGVTISLCKYVQTVIQIQSFSHSQSQPGPHSLGLNSLPQSHPFLSINMLQQEADRLLQELLSTIRRPNISSTLVTAIVNQTSALQRARPQFIPSILRTWIAFTKPPPPHFTALQTKFIDKSIRIQIVALTKMENQHPPQIHALTEALATYGIKYEGKALARSQQQQLLHPDRDNGDDSKKSGKRVRPSASGIDDAGSKRIKSEVETLPGNNTPTLPPPSNIPPGFGTTLLGQVNVTHLPLHHVVDVIFETLSANAVPQLFHSFLSSLQVMPLKVGPLPIPPPGVGPPPPGLLLPHPPPLLPGMMPPPGMFPPPMMPGHLPMPPPGAIGAPGAPEIKQEIKKEHSLSKLQLPTVSKDMRVSVVVMPPKHTPVRLPARPVVARTDSVTVARKNEAEKEPKVEVKEEAKVEPKLEQHQLKMETFQVKPFEPSDQYPTDSVQPLTTDLLKETFLRILGSEHLVHVPAATGKKVLESAAASAASEESSGAMVPFDSINAEHETKVVTKADWMTIISRLLTKAFPRNSDQIAAEAGHGTQHMKDMMVNYVCSDFRQRRELALIWLHEEWYYDGICQRAGEQDREPQYLWCLYKILDGITSGTNQLDAKDKGLTRFLLEVPELPEGAVDIIQKYCDDPARAQIGISCLRDVVNLRPPSRNHALDIVLSYTTHPERPQRNLAIVTAKKWYLEHPTVGPRVEEYALAQLDTLKDFPIPKREEVIQPPTGSTDIKMEDMDAANKDEPMPSAPKEPTPLPSLGAGNPAFAQAEDDVGRHLDLYLSLCAKNHSLLEVLFAHYSSYDPFIQRVIRLRIPPLIKAIKQDSPKFLALIRNFPLGAEMLVLRIINILTDGAMDICFNHPEIYKSEIIAVVLQQLLDQPTIPSLFMRTVIQAITLYKNLVGFVNSMILARLVAKKVWTRPVLWKGFVRCAKLMQPTSSSVLASLPKPQLKEVLAMDPSLKEPVEAYVKAKSSGRRVGGGAAKQVNLQNVAATAPLPDAPVSEIAEGEGEGEGERVVAGEEVKNEDADGDQIINEEAQPE</sequence>
<gene>
    <name evidence="7" type="ORF">BG006_005704</name>
</gene>
<feature type="region of interest" description="Disordered" evidence="4">
    <location>
        <begin position="1144"/>
        <end position="1192"/>
    </location>
</feature>
<dbReference type="InterPro" id="IPR011989">
    <property type="entry name" value="ARM-like"/>
</dbReference>
<dbReference type="Pfam" id="PF12295">
    <property type="entry name" value="Symplekin_C"/>
    <property type="match status" value="1"/>
</dbReference>
<dbReference type="Pfam" id="PF11935">
    <property type="entry name" value="SYMPK_PTA1_N"/>
    <property type="match status" value="1"/>
</dbReference>
<feature type="compositionally biased region" description="Basic and acidic residues" evidence="4">
    <location>
        <begin position="329"/>
        <end position="340"/>
    </location>
</feature>
<reference evidence="7" key="1">
    <citation type="journal article" date="2020" name="Fungal Divers.">
        <title>Resolving the Mortierellaceae phylogeny through synthesis of multi-gene phylogenetics and phylogenomics.</title>
        <authorList>
            <person name="Vandepol N."/>
            <person name="Liber J."/>
            <person name="Desiro A."/>
            <person name="Na H."/>
            <person name="Kennedy M."/>
            <person name="Barry K."/>
            <person name="Grigoriev I.V."/>
            <person name="Miller A.N."/>
            <person name="O'Donnell K."/>
            <person name="Stajich J.E."/>
            <person name="Bonito G."/>
        </authorList>
    </citation>
    <scope>NUCLEOTIDE SEQUENCE</scope>
    <source>
        <strain evidence="7">NVP1</strain>
    </source>
</reference>